<name>A0ABU1LK56_9BURK</name>
<reference evidence="1 2" key="1">
    <citation type="submission" date="2023-07" db="EMBL/GenBank/DDBJ databases">
        <title>Sorghum-associated microbial communities from plants grown in Nebraska, USA.</title>
        <authorList>
            <person name="Schachtman D."/>
        </authorList>
    </citation>
    <scope>NUCLEOTIDE SEQUENCE [LARGE SCALE GENOMIC DNA]</scope>
    <source>
        <strain evidence="1 2">DS1316</strain>
    </source>
</reference>
<dbReference type="EMBL" id="JAVDRP010000001">
    <property type="protein sequence ID" value="MDR6407121.1"/>
    <property type="molecule type" value="Genomic_DNA"/>
</dbReference>
<evidence type="ECO:0000313" key="2">
    <source>
        <dbReference type="Proteomes" id="UP001264340"/>
    </source>
</evidence>
<comment type="caution">
    <text evidence="1">The sequence shown here is derived from an EMBL/GenBank/DDBJ whole genome shotgun (WGS) entry which is preliminary data.</text>
</comment>
<organism evidence="1 2">
    <name type="scientific">Paraburkholderia terricola</name>
    <dbReference type="NCBI Taxonomy" id="169427"/>
    <lineage>
        <taxon>Bacteria</taxon>
        <taxon>Pseudomonadati</taxon>
        <taxon>Pseudomonadota</taxon>
        <taxon>Betaproteobacteria</taxon>
        <taxon>Burkholderiales</taxon>
        <taxon>Burkholderiaceae</taxon>
        <taxon>Paraburkholderia</taxon>
    </lineage>
</organism>
<dbReference type="RefSeq" id="WP_114164237.1">
    <property type="nucleotide sequence ID" value="NZ_CP024942.1"/>
</dbReference>
<gene>
    <name evidence="1" type="ORF">J2804_000509</name>
</gene>
<proteinExistence type="predicted"/>
<dbReference type="GeneID" id="301981721"/>
<evidence type="ECO:0000313" key="1">
    <source>
        <dbReference type="EMBL" id="MDR6407121.1"/>
    </source>
</evidence>
<keyword evidence="2" id="KW-1185">Reference proteome</keyword>
<accession>A0ABU1LK56</accession>
<sequence>MNGTKRQPGGRYPASLADIQLEHLENMVEYLSREGGAGVPYPLGQDYWEKRIRALEETHELIGSQRQRLTRLLTRLGNEAPVANRGREG</sequence>
<protein>
    <submittedName>
        <fullName evidence="1">Uncharacterized protein</fullName>
    </submittedName>
</protein>
<dbReference type="Proteomes" id="UP001264340">
    <property type="component" value="Unassembled WGS sequence"/>
</dbReference>